<proteinExistence type="inferred from homology"/>
<dbReference type="GO" id="GO:0008233">
    <property type="term" value="F:peptidase activity"/>
    <property type="evidence" value="ECO:0007669"/>
    <property type="project" value="UniProtKB-KW"/>
</dbReference>
<keyword evidence="10" id="KW-0378">Hydrolase</keyword>
<evidence type="ECO:0000256" key="1">
    <source>
        <dbReference type="ARBA" id="ARBA00004370"/>
    </source>
</evidence>
<comment type="subcellular location">
    <subcellularLocation>
        <location evidence="1">Membrane</location>
    </subcellularLocation>
</comment>
<dbReference type="InterPro" id="IPR001107">
    <property type="entry name" value="Band_7"/>
</dbReference>
<evidence type="ECO:0000256" key="5">
    <source>
        <dbReference type="ARBA" id="ARBA00023136"/>
    </source>
</evidence>
<evidence type="ECO:0000256" key="2">
    <source>
        <dbReference type="ARBA" id="ARBA00007862"/>
    </source>
</evidence>
<evidence type="ECO:0000259" key="9">
    <source>
        <dbReference type="SMART" id="SM00244"/>
    </source>
</evidence>
<comment type="function">
    <text evidence="6">HflC and HflK could regulate a protease.</text>
</comment>
<dbReference type="InterPro" id="IPR036013">
    <property type="entry name" value="Band_7/SPFH_dom_sf"/>
</dbReference>
<feature type="compositionally biased region" description="Basic and acidic residues" evidence="7">
    <location>
        <begin position="42"/>
        <end position="53"/>
    </location>
</feature>
<gene>
    <name evidence="10" type="ORF">ABID49_001865</name>
</gene>
<evidence type="ECO:0000256" key="4">
    <source>
        <dbReference type="ARBA" id="ARBA00022989"/>
    </source>
</evidence>
<dbReference type="PANTHER" id="PTHR42911:SF1">
    <property type="entry name" value="MODULATOR OF FTSH PROTEASE HFLC"/>
    <property type="match status" value="1"/>
</dbReference>
<keyword evidence="3 8" id="KW-0812">Transmembrane</keyword>
<feature type="domain" description="Band 7" evidence="9">
    <location>
        <begin position="77"/>
        <end position="244"/>
    </location>
</feature>
<keyword evidence="11" id="KW-1185">Reference proteome</keyword>
<evidence type="ECO:0000256" key="8">
    <source>
        <dbReference type="SAM" id="Phobius"/>
    </source>
</evidence>
<dbReference type="Pfam" id="PF01145">
    <property type="entry name" value="Band_7"/>
    <property type="match status" value="1"/>
</dbReference>
<dbReference type="PIRSF" id="PIRSF005651">
    <property type="entry name" value="HflC"/>
    <property type="match status" value="1"/>
</dbReference>
<sequence>MANNDNPFKSIEEKFLERQREQEKKRKEGQTRKRFGGKKPVTPKEPKKPMNPEDLKKYIKPAIGLTVIFALLLILLANVYVVKENEYRVVRQFGEVVKIVNEPGVRFKVPFIQSVSALPKNQMAYNVSEAEITTKDKKRMIIDNYAIWRITDPKKMINNARNIVNAESRMEEYIYSVVRSEFGRLDYADIVNDKDSSRGNLNDTVTERVNELLESGNFGIAVTDVRMKRIDLPPENEQSIYTRMISERESTAQTYLSEGDAEKRRIEAETDREVQELLAKVKKDAEVIRAEGEAEAAKIYNGSFSKDPEFYELYRTLESYKKTIGDETMIILPSDSPYARLLSGYLD</sequence>
<dbReference type="RefSeq" id="WP_354197576.1">
    <property type="nucleotide sequence ID" value="NZ_JBEPLW010000014.1"/>
</dbReference>
<dbReference type="Proteomes" id="UP001549099">
    <property type="component" value="Unassembled WGS sequence"/>
</dbReference>
<keyword evidence="10" id="KW-0645">Protease</keyword>
<name>A0ABV2GCF4_9BACL</name>
<evidence type="ECO:0000256" key="6">
    <source>
        <dbReference type="PIRNR" id="PIRNR005651"/>
    </source>
</evidence>
<dbReference type="GO" id="GO:0006508">
    <property type="term" value="P:proteolysis"/>
    <property type="evidence" value="ECO:0007669"/>
    <property type="project" value="UniProtKB-KW"/>
</dbReference>
<evidence type="ECO:0000256" key="7">
    <source>
        <dbReference type="SAM" id="MobiDB-lite"/>
    </source>
</evidence>
<feature type="region of interest" description="Disordered" evidence="7">
    <location>
        <begin position="1"/>
        <end position="53"/>
    </location>
</feature>
<evidence type="ECO:0000313" key="10">
    <source>
        <dbReference type="EMBL" id="MET3575958.1"/>
    </source>
</evidence>
<protein>
    <recommendedName>
        <fullName evidence="6">Protein HflC</fullName>
    </recommendedName>
</protein>
<dbReference type="InterPro" id="IPR010200">
    <property type="entry name" value="HflC"/>
</dbReference>
<comment type="caution">
    <text evidence="10">The sequence shown here is derived from an EMBL/GenBank/DDBJ whole genome shotgun (WGS) entry which is preliminary data.</text>
</comment>
<dbReference type="SMART" id="SM00244">
    <property type="entry name" value="PHB"/>
    <property type="match status" value="1"/>
</dbReference>
<evidence type="ECO:0000256" key="3">
    <source>
        <dbReference type="ARBA" id="ARBA00022692"/>
    </source>
</evidence>
<dbReference type="EMBL" id="JBEPLW010000014">
    <property type="protein sequence ID" value="MET3575958.1"/>
    <property type="molecule type" value="Genomic_DNA"/>
</dbReference>
<comment type="similarity">
    <text evidence="2 6">Belongs to the band 7/mec-2 family. HflC subfamily.</text>
</comment>
<feature type="transmembrane region" description="Helical" evidence="8">
    <location>
        <begin position="58"/>
        <end position="82"/>
    </location>
</feature>
<keyword evidence="4 8" id="KW-1133">Transmembrane helix</keyword>
<feature type="compositionally biased region" description="Basic and acidic residues" evidence="7">
    <location>
        <begin position="10"/>
        <end position="31"/>
    </location>
</feature>
<dbReference type="SUPFAM" id="SSF117892">
    <property type="entry name" value="Band 7/SPFH domain"/>
    <property type="match status" value="1"/>
</dbReference>
<reference evidence="10 11" key="1">
    <citation type="submission" date="2024-06" db="EMBL/GenBank/DDBJ databases">
        <title>Genomic Encyclopedia of Type Strains, Phase IV (KMG-IV): sequencing the most valuable type-strain genomes for metagenomic binning, comparative biology and taxonomic classification.</title>
        <authorList>
            <person name="Goeker M."/>
        </authorList>
    </citation>
    <scope>NUCLEOTIDE SEQUENCE [LARGE SCALE GENOMIC DNA]</scope>
    <source>
        <strain evidence="10 11">DSM 26128</strain>
    </source>
</reference>
<organism evidence="10 11">
    <name type="scientific">Bhargavaea ullalensis</name>
    <dbReference type="NCBI Taxonomy" id="1265685"/>
    <lineage>
        <taxon>Bacteria</taxon>
        <taxon>Bacillati</taxon>
        <taxon>Bacillota</taxon>
        <taxon>Bacilli</taxon>
        <taxon>Bacillales</taxon>
        <taxon>Caryophanaceae</taxon>
        <taxon>Bhargavaea</taxon>
    </lineage>
</organism>
<dbReference type="CDD" id="cd03405">
    <property type="entry name" value="SPFH_HflC"/>
    <property type="match status" value="1"/>
</dbReference>
<keyword evidence="5 8" id="KW-0472">Membrane</keyword>
<accession>A0ABV2GCF4</accession>
<evidence type="ECO:0000313" key="11">
    <source>
        <dbReference type="Proteomes" id="UP001549099"/>
    </source>
</evidence>
<dbReference type="Gene3D" id="3.30.479.30">
    <property type="entry name" value="Band 7 domain"/>
    <property type="match status" value="1"/>
</dbReference>
<dbReference type="PANTHER" id="PTHR42911">
    <property type="entry name" value="MODULATOR OF FTSH PROTEASE HFLC"/>
    <property type="match status" value="1"/>
</dbReference>